<dbReference type="InterPro" id="IPR000238">
    <property type="entry name" value="RbfA"/>
</dbReference>
<dbReference type="GO" id="GO:0005829">
    <property type="term" value="C:cytosol"/>
    <property type="evidence" value="ECO:0007669"/>
    <property type="project" value="TreeGrafter"/>
</dbReference>
<accession>A0A2X0QU35</accession>
<dbReference type="InterPro" id="IPR023799">
    <property type="entry name" value="RbfA_dom_sf"/>
</dbReference>
<feature type="region of interest" description="Disordered" evidence="3">
    <location>
        <begin position="119"/>
        <end position="147"/>
    </location>
</feature>
<dbReference type="HAMAP" id="MF_00003">
    <property type="entry name" value="RbfA"/>
    <property type="match status" value="1"/>
</dbReference>
<evidence type="ECO:0000256" key="3">
    <source>
        <dbReference type="SAM" id="MobiDB-lite"/>
    </source>
</evidence>
<protein>
    <recommendedName>
        <fullName evidence="2">Ribosome-binding factor A</fullName>
    </recommendedName>
</protein>
<proteinExistence type="inferred from homology"/>
<evidence type="ECO:0000256" key="1">
    <source>
        <dbReference type="ARBA" id="ARBA00022517"/>
    </source>
</evidence>
<feature type="compositionally biased region" description="Polar residues" evidence="3">
    <location>
        <begin position="119"/>
        <end position="130"/>
    </location>
</feature>
<dbReference type="Pfam" id="PF02033">
    <property type="entry name" value="RBFA"/>
    <property type="match status" value="1"/>
</dbReference>
<evidence type="ECO:0000313" key="4">
    <source>
        <dbReference type="EMBL" id="SPS05300.1"/>
    </source>
</evidence>
<dbReference type="NCBIfam" id="TIGR00082">
    <property type="entry name" value="rbfA"/>
    <property type="match status" value="1"/>
</dbReference>
<evidence type="ECO:0000256" key="2">
    <source>
        <dbReference type="HAMAP-Rule" id="MF_00003"/>
    </source>
</evidence>
<comment type="subunit">
    <text evidence="2">Monomer. Binds 30S ribosomal subunits, but not 50S ribosomal subunits or 70S ribosomes.</text>
</comment>
<keyword evidence="2" id="KW-0963">Cytoplasm</keyword>
<gene>
    <name evidence="2 4" type="primary">rbfA</name>
    <name evidence="4" type="ORF">NITFAB_0890</name>
</gene>
<dbReference type="AlphaFoldDB" id="A0A2X0QU35"/>
<comment type="subcellular location">
    <subcellularLocation>
        <location evidence="2">Cytoplasm</location>
    </subcellularLocation>
</comment>
<dbReference type="InterPro" id="IPR015946">
    <property type="entry name" value="KH_dom-like_a/b"/>
</dbReference>
<dbReference type="InterPro" id="IPR020053">
    <property type="entry name" value="Ribosome-bd_factorA_CS"/>
</dbReference>
<comment type="similarity">
    <text evidence="2">Belongs to the RbfA family.</text>
</comment>
<dbReference type="GO" id="GO:0030490">
    <property type="term" value="P:maturation of SSU-rRNA"/>
    <property type="evidence" value="ECO:0007669"/>
    <property type="project" value="UniProtKB-UniRule"/>
</dbReference>
<organism evidence="4">
    <name type="scientific">Candidatus Nitrotoga fabula</name>
    <dbReference type="NCBI Taxonomy" id="2182327"/>
    <lineage>
        <taxon>Bacteria</taxon>
        <taxon>Pseudomonadati</taxon>
        <taxon>Pseudomonadota</taxon>
        <taxon>Betaproteobacteria</taxon>
        <taxon>Nitrosomonadales</taxon>
        <taxon>Gallionellaceae</taxon>
        <taxon>Candidatus Nitrotoga</taxon>
    </lineage>
</organism>
<keyword evidence="1 2" id="KW-0690">Ribosome biogenesis</keyword>
<dbReference type="PANTHER" id="PTHR33515:SF1">
    <property type="entry name" value="RIBOSOME-BINDING FACTOR A, CHLOROPLASTIC-RELATED"/>
    <property type="match status" value="1"/>
</dbReference>
<dbReference type="GO" id="GO:0043024">
    <property type="term" value="F:ribosomal small subunit binding"/>
    <property type="evidence" value="ECO:0007669"/>
    <property type="project" value="TreeGrafter"/>
</dbReference>
<comment type="function">
    <text evidence="2">One of several proteins that assist in the late maturation steps of the functional core of the 30S ribosomal subunit. Associates with free 30S ribosomal subunits (but not with 30S subunits that are part of 70S ribosomes or polysomes). Required for efficient processing of 16S rRNA. May interact with the 5'-terminal helix region of 16S rRNA.</text>
</comment>
<sequence length="147" mass="16565">MPKGYYRTDRIAEQIQRELAQLLRLELKDPRIGMITLTGVDVTRDYSHAKVFYTTLGGERKAAQEGLEHASGFLRSQLAHAMKLRVMPQLHFIYDPSIEYGARLSRLIDQAVADDQLSQDASSCESSGSLSDHDKPDVTCVLQKKQK</sequence>
<reference evidence="4" key="1">
    <citation type="submission" date="2018-05" db="EMBL/GenBank/DDBJ databases">
        <authorList>
            <person name="Lanie J.A."/>
            <person name="Ng W.-L."/>
            <person name="Kazmierczak K.M."/>
            <person name="Andrzejewski T.M."/>
            <person name="Davidsen T.M."/>
            <person name="Wayne K.J."/>
            <person name="Tettelin H."/>
            <person name="Glass J.I."/>
            <person name="Rusch D."/>
            <person name="Podicherti R."/>
            <person name="Tsui H.-C.T."/>
            <person name="Winkler M.E."/>
        </authorList>
    </citation>
    <scope>NUCLEOTIDE SEQUENCE</scope>
    <source>
        <strain evidence="4">KNB</strain>
    </source>
</reference>
<dbReference type="PANTHER" id="PTHR33515">
    <property type="entry name" value="RIBOSOME-BINDING FACTOR A, CHLOROPLASTIC-RELATED"/>
    <property type="match status" value="1"/>
</dbReference>
<dbReference type="PROSITE" id="PS01319">
    <property type="entry name" value="RBFA"/>
    <property type="match status" value="1"/>
</dbReference>
<name>A0A2X0QU35_9PROT</name>
<dbReference type="SUPFAM" id="SSF89919">
    <property type="entry name" value="Ribosome-binding factor A, RbfA"/>
    <property type="match status" value="1"/>
</dbReference>
<dbReference type="EMBL" id="LS423452">
    <property type="protein sequence ID" value="SPS05300.1"/>
    <property type="molecule type" value="Genomic_DNA"/>
</dbReference>
<dbReference type="Gene3D" id="3.30.300.20">
    <property type="match status" value="1"/>
</dbReference>